<dbReference type="GO" id="GO:0008483">
    <property type="term" value="F:transaminase activity"/>
    <property type="evidence" value="ECO:0007669"/>
    <property type="project" value="UniProtKB-KW"/>
</dbReference>
<organism evidence="8 9">
    <name type="scientific">Metabacillus herbersteinensis</name>
    <dbReference type="NCBI Taxonomy" id="283816"/>
    <lineage>
        <taxon>Bacteria</taxon>
        <taxon>Bacillati</taxon>
        <taxon>Bacillota</taxon>
        <taxon>Bacilli</taxon>
        <taxon>Bacillales</taxon>
        <taxon>Bacillaceae</taxon>
        <taxon>Metabacillus</taxon>
    </lineage>
</organism>
<evidence type="ECO:0000256" key="1">
    <source>
        <dbReference type="ARBA" id="ARBA00001933"/>
    </source>
</evidence>
<dbReference type="Gene3D" id="3.90.100.10">
    <property type="entry name" value="Orn/Lys/Arg decarboxylase, C-terminal domain"/>
    <property type="match status" value="1"/>
</dbReference>
<keyword evidence="4" id="KW-0663">Pyridoxal phosphate</keyword>
<dbReference type="PANTHER" id="PTHR43277">
    <property type="entry name" value="ARGININE DECARBOXYLASE"/>
    <property type="match status" value="1"/>
</dbReference>
<dbReference type="PANTHER" id="PTHR43277:SF3">
    <property type="entry name" value="DECARBOXYLASE, PUTATIVE-RELATED"/>
    <property type="match status" value="1"/>
</dbReference>
<dbReference type="Pfam" id="PF01276">
    <property type="entry name" value="OKR_DC_1"/>
    <property type="match status" value="1"/>
</dbReference>
<gene>
    <name evidence="8" type="ORF">ACFFIX_23105</name>
</gene>
<evidence type="ECO:0000259" key="6">
    <source>
        <dbReference type="Pfam" id="PF01276"/>
    </source>
</evidence>
<dbReference type="InterPro" id="IPR036633">
    <property type="entry name" value="Prn/Lys/Arg_de-COase_C_sf"/>
</dbReference>
<name>A0ABV6GKM8_9BACI</name>
<reference evidence="8 9" key="1">
    <citation type="submission" date="2024-09" db="EMBL/GenBank/DDBJ databases">
        <authorList>
            <person name="Sun Q."/>
            <person name="Mori K."/>
        </authorList>
    </citation>
    <scope>NUCLEOTIDE SEQUENCE [LARGE SCALE GENOMIC DNA]</scope>
    <source>
        <strain evidence="8 9">CCM 7228</strain>
    </source>
</reference>
<dbReference type="Gene3D" id="3.40.640.10">
    <property type="entry name" value="Type I PLP-dependent aspartate aminotransferase-like (Major domain)"/>
    <property type="match status" value="1"/>
</dbReference>
<dbReference type="InterPro" id="IPR000310">
    <property type="entry name" value="Orn/Lys/Arg_deCO2ase_major_dom"/>
</dbReference>
<dbReference type="InterPro" id="IPR015421">
    <property type="entry name" value="PyrdxlP-dep_Trfase_major"/>
</dbReference>
<evidence type="ECO:0000313" key="8">
    <source>
        <dbReference type="EMBL" id="MFC0274241.1"/>
    </source>
</evidence>
<comment type="cofactor">
    <cofactor evidence="1">
        <name>pyridoxal 5'-phosphate</name>
        <dbReference type="ChEBI" id="CHEBI:597326"/>
    </cofactor>
</comment>
<dbReference type="SUPFAM" id="SSF55904">
    <property type="entry name" value="Ornithine decarboxylase C-terminal domain"/>
    <property type="match status" value="1"/>
</dbReference>
<comment type="caution">
    <text evidence="8">The sequence shown here is derived from an EMBL/GenBank/DDBJ whole genome shotgun (WGS) entry which is preliminary data.</text>
</comment>
<keyword evidence="8" id="KW-0032">Aminotransferase</keyword>
<keyword evidence="5" id="KW-0456">Lyase</keyword>
<evidence type="ECO:0000256" key="2">
    <source>
        <dbReference type="ARBA" id="ARBA00010671"/>
    </source>
</evidence>
<dbReference type="InterPro" id="IPR052357">
    <property type="entry name" value="Orn_Lys_Arg_decarboxylase-I"/>
</dbReference>
<dbReference type="Pfam" id="PF03711">
    <property type="entry name" value="OKR_DC_1_C"/>
    <property type="match status" value="1"/>
</dbReference>
<accession>A0ABV6GKM8</accession>
<dbReference type="SUPFAM" id="SSF53383">
    <property type="entry name" value="PLP-dependent transferases"/>
    <property type="match status" value="1"/>
</dbReference>
<feature type="domain" description="Orn/Lys/Arg decarboxylase C-terminal" evidence="7">
    <location>
        <begin position="401"/>
        <end position="461"/>
    </location>
</feature>
<dbReference type="InterPro" id="IPR015424">
    <property type="entry name" value="PyrdxlP-dep_Trfase"/>
</dbReference>
<sequence length="478" mass="53122">MKTPLFNALLQHVEKNPISYHVPGHKNGEVFYKKAEALYKDILKIDVTELTGLDDLHQPKAAIEEAQLLTAALYDVQFSYFLVNGSTVGNLAMIMACCEENEPVLVQRNSHKSIINGLQLAGALPVFLSPVMDFEYNVPSYVDIDTVKEAIKRYPNANALILTNPNYYGLANSLKDIIKLAHNAGIPVLIDEAHGTHFILGAPFPTSAIEYGADVVVQSAHKTLPAMTMGSYLHVNSRLVDQEKITRYLSILQSSSPSYPIMASLDLARAYLEDCKETNKKEMILTSSSDLRNQLSLLNGIEVVNSKDSKIKTDPLKITVKSSQELTGFDLQTVFESNGIYGEMADVQNFLLVLPLKGNLMNPYKLTQIENLLSGFQQNGEPKDNEQKRRTLNLNNIEPLEESYSQLKKRSKAVVPINGCVGMFAAESIIPYPPGIPLFAVGEKITIEKMDRLQYLLRTETNFQGDQHLQAGNIAVYQ</sequence>
<evidence type="ECO:0000259" key="7">
    <source>
        <dbReference type="Pfam" id="PF03711"/>
    </source>
</evidence>
<proteinExistence type="inferred from homology"/>
<dbReference type="Proteomes" id="UP001589854">
    <property type="component" value="Unassembled WGS sequence"/>
</dbReference>
<keyword evidence="8" id="KW-0808">Transferase</keyword>
<feature type="domain" description="Orn/Lys/Arg decarboxylases family 1 pyridoxal-P attachment site" evidence="6">
    <location>
        <begin position="3"/>
        <end position="329"/>
    </location>
</feature>
<evidence type="ECO:0000256" key="5">
    <source>
        <dbReference type="ARBA" id="ARBA00023239"/>
    </source>
</evidence>
<dbReference type="EMBL" id="JBHLVO010000032">
    <property type="protein sequence ID" value="MFC0274241.1"/>
    <property type="molecule type" value="Genomic_DNA"/>
</dbReference>
<dbReference type="RefSeq" id="WP_378938292.1">
    <property type="nucleotide sequence ID" value="NZ_JBHLVO010000032.1"/>
</dbReference>
<protein>
    <submittedName>
        <fullName evidence="8">Aminotransferase class I/II-fold pyridoxal phosphate-dependent enzyme</fullName>
    </submittedName>
</protein>
<dbReference type="InterPro" id="IPR008286">
    <property type="entry name" value="Prn/Lys/Arg_de-COase_C"/>
</dbReference>
<keyword evidence="9" id="KW-1185">Reference proteome</keyword>
<comment type="similarity">
    <text evidence="2">Belongs to the Orn/Lys/Arg decarboxylase class-I family.</text>
</comment>
<evidence type="ECO:0000256" key="3">
    <source>
        <dbReference type="ARBA" id="ARBA00022793"/>
    </source>
</evidence>
<keyword evidence="3" id="KW-0210">Decarboxylase</keyword>
<evidence type="ECO:0000313" key="9">
    <source>
        <dbReference type="Proteomes" id="UP001589854"/>
    </source>
</evidence>
<dbReference type="CDD" id="cd00615">
    <property type="entry name" value="Orn_deC_like"/>
    <property type="match status" value="1"/>
</dbReference>
<evidence type="ECO:0000256" key="4">
    <source>
        <dbReference type="ARBA" id="ARBA00022898"/>
    </source>
</evidence>